<evidence type="ECO:0008006" key="4">
    <source>
        <dbReference type="Google" id="ProtNLM"/>
    </source>
</evidence>
<protein>
    <recommendedName>
        <fullName evidence="4">Type VII secretion protein EccB</fullName>
    </recommendedName>
</protein>
<evidence type="ECO:0000313" key="3">
    <source>
        <dbReference type="Proteomes" id="UP000812013"/>
    </source>
</evidence>
<comment type="caution">
    <text evidence="2">The sequence shown here is derived from an EMBL/GenBank/DDBJ whole genome shotgun (WGS) entry which is preliminary data.</text>
</comment>
<feature type="region of interest" description="Disordered" evidence="1">
    <location>
        <begin position="96"/>
        <end position="157"/>
    </location>
</feature>
<organism evidence="2 3">
    <name type="scientific">Streptomyces bambusae</name>
    <dbReference type="NCBI Taxonomy" id="1550616"/>
    <lineage>
        <taxon>Bacteria</taxon>
        <taxon>Bacillati</taxon>
        <taxon>Actinomycetota</taxon>
        <taxon>Actinomycetes</taxon>
        <taxon>Kitasatosporales</taxon>
        <taxon>Streptomycetaceae</taxon>
        <taxon>Streptomyces</taxon>
    </lineage>
</organism>
<evidence type="ECO:0000256" key="1">
    <source>
        <dbReference type="SAM" id="MobiDB-lite"/>
    </source>
</evidence>
<evidence type="ECO:0000313" key="2">
    <source>
        <dbReference type="EMBL" id="MBW5486561.1"/>
    </source>
</evidence>
<dbReference type="Proteomes" id="UP000812013">
    <property type="component" value="Unassembled WGS sequence"/>
</dbReference>
<proteinExistence type="predicted"/>
<sequence>APAPGPTGPASAPDAPAADPAARPAPLQDIAAAIGCTPSVSVEAEEVRQGGCETPGGTFRIMTFAAERGRQDWLAEARAYGGTYLVGDRWIVTARPETALAPLRDRLGGSLESGEAHDAGHATQSPHPSHAPAPGPDPSHTPGPDPGQATGHAPGHG</sequence>
<keyword evidence="3" id="KW-1185">Reference proteome</keyword>
<name>A0ABS6ZIL8_9ACTN</name>
<gene>
    <name evidence="2" type="ORF">GPJ59_33105</name>
</gene>
<accession>A0ABS6ZIL8</accession>
<feature type="non-terminal residue" evidence="2">
    <location>
        <position position="1"/>
    </location>
</feature>
<feature type="compositionally biased region" description="Low complexity" evidence="1">
    <location>
        <begin position="8"/>
        <end position="25"/>
    </location>
</feature>
<reference evidence="2 3" key="1">
    <citation type="submission" date="2019-12" db="EMBL/GenBank/DDBJ databases">
        <title>Genome sequence of Streptomyces bambusae.</title>
        <authorList>
            <person name="Bansal K."/>
            <person name="Choksket S."/>
            <person name="Korpole S."/>
            <person name="Patil P.B."/>
        </authorList>
    </citation>
    <scope>NUCLEOTIDE SEQUENCE [LARGE SCALE GENOMIC DNA]</scope>
    <source>
        <strain evidence="2 3">SK60</strain>
    </source>
</reference>
<feature type="compositionally biased region" description="Pro residues" evidence="1">
    <location>
        <begin position="129"/>
        <end position="145"/>
    </location>
</feature>
<dbReference type="EMBL" id="WTFF01000424">
    <property type="protein sequence ID" value="MBW5486561.1"/>
    <property type="molecule type" value="Genomic_DNA"/>
</dbReference>
<feature type="region of interest" description="Disordered" evidence="1">
    <location>
        <begin position="1"/>
        <end position="25"/>
    </location>
</feature>